<feature type="region of interest" description="Disordered" evidence="1">
    <location>
        <begin position="1"/>
        <end position="21"/>
    </location>
</feature>
<dbReference type="AlphaFoldDB" id="A0A927N885"/>
<dbReference type="InterPro" id="IPR008928">
    <property type="entry name" value="6-hairpin_glycosidase_sf"/>
</dbReference>
<feature type="domain" description="Glycosyl hydrolase family 92" evidence="2">
    <location>
        <begin position="473"/>
        <end position="984"/>
    </location>
</feature>
<keyword evidence="5" id="KW-1185">Reference proteome</keyword>
<feature type="compositionally biased region" description="Low complexity" evidence="1">
    <location>
        <begin position="7"/>
        <end position="21"/>
    </location>
</feature>
<dbReference type="GO" id="GO:0000224">
    <property type="term" value="F:peptide-N4-(N-acetyl-beta-glucosaminyl)asparagine amidase activity"/>
    <property type="evidence" value="ECO:0007669"/>
    <property type="project" value="TreeGrafter"/>
</dbReference>
<dbReference type="Pfam" id="PF17678">
    <property type="entry name" value="Glyco_hydro_92N"/>
    <property type="match status" value="1"/>
</dbReference>
<feature type="region of interest" description="Disordered" evidence="1">
    <location>
        <begin position="40"/>
        <end position="77"/>
    </location>
</feature>
<reference evidence="4" key="1">
    <citation type="submission" date="2020-10" db="EMBL/GenBank/DDBJ databases">
        <title>Sequencing the genomes of 1000 actinobacteria strains.</title>
        <authorList>
            <person name="Klenk H.-P."/>
        </authorList>
    </citation>
    <scope>NUCLEOTIDE SEQUENCE</scope>
    <source>
        <strain evidence="4">DSM 45354</strain>
    </source>
</reference>
<dbReference type="Gene3D" id="2.60.120.260">
    <property type="entry name" value="Galactose-binding domain-like"/>
    <property type="match status" value="1"/>
</dbReference>
<dbReference type="InterPro" id="IPR014718">
    <property type="entry name" value="GH-type_carb-bd"/>
</dbReference>
<evidence type="ECO:0000313" key="4">
    <source>
        <dbReference type="EMBL" id="MBE1610767.1"/>
    </source>
</evidence>
<dbReference type="Gene3D" id="3.30.2080.10">
    <property type="entry name" value="GH92 mannosidase domain"/>
    <property type="match status" value="1"/>
</dbReference>
<accession>A0A927N885</accession>
<dbReference type="Gene3D" id="1.20.1610.10">
    <property type="entry name" value="alpha-1,2-mannosidases domains"/>
    <property type="match status" value="1"/>
</dbReference>
<dbReference type="Gene3D" id="1.20.1050.60">
    <property type="entry name" value="alpha-1,2-mannosidase"/>
    <property type="match status" value="1"/>
</dbReference>
<evidence type="ECO:0000259" key="2">
    <source>
        <dbReference type="Pfam" id="PF07971"/>
    </source>
</evidence>
<dbReference type="GO" id="GO:0005975">
    <property type="term" value="P:carbohydrate metabolic process"/>
    <property type="evidence" value="ECO:0007669"/>
    <property type="project" value="InterPro"/>
</dbReference>
<evidence type="ECO:0000259" key="3">
    <source>
        <dbReference type="Pfam" id="PF17678"/>
    </source>
</evidence>
<sequence>MANSFTAHAGPGNGSAPGAPAAASVAAPAGIVPGGSDGTTVHFFSSFEPGDPRPRSDGQDGTGSGVTTSVGAGPDHAPAAKAQVGFSGGSALAYAGRAADAGSAHARVRLFDVRIEVNADTELSYVLFPEFTAGDLGYPATYAAIDLEFADGSHLSELGVRDQHGFPLTPSGQGASRSLSADQWNLRRAALGEVAAGRTITGIRLGYDNPNGPADFRGWIDDVAILDRPAPAGPTRLSDLVITTRGTHSSGAFSRGNNIPATALPLGFNFWIPVTDAGSTSWVYEYHRANNADNLAELQAFAVSHQTSPWMGDRQTFQVLPSDATGTPDADRATRALPFRHENETARPHYYAVTFENGISTEIAPTDHAAIFRFTFTGPSSTLLFDNVNANASLTVDPDTGVVTGFSDVRSRLSNGATRMFVYAEFDQPVVEAGRPEGAEDRTEAAAYVRFDPTTAHRTVTMRIATSLLGVEQAERNLRLEIAAEDSFEDVRERAQQRWDETLGVIEVEGAGEDQLRTFYSNLYRLFLYPNAAHENTGTVAEPVHVHAVQSATTTPPSSPTRTGAAIVPGKVYVNNGFWDTYRTTWPAYALLTPRLAGELVDGFLQQYRDGGWVARWSSPGYTNLMVGTSSDVAFADAFLKDVEGFDPETAYRAAVKNATVRPPDDHVGRKGFDTAVFLGYTAAEATEEAMSWALDGYINDFGIAMMAGRLAEIVGPEDQRYARYREEQEYFLRRSLGYVHLFDPSVGFFQGRHADGSRRLPPSEFDPRVWGHDYTETNAWNMAFHVPHDGAGLAALYGGRAGLAAKLDEFFATPETGEEAFRGSYSSVIHEMTEARDVRMGMYGHSNQPSHHILYMYNYVGQPAKTQEKVRDVLARLYLGSEIGQGYPGDEDNGEMSAWQVFSALGYYPLQMGSPRYAVGSPLFTRATIHLESGADLVINAPDNSPENVYVQGLTVNGAAYDRTWLPHGLLAAGGVLEFAMGPRPSTWGTAPGSEPPSVTPAGTAPAPLVDVTGPGLGTPHASGDVDAAVLFDDTSATSVTFAGTERWVQFDLDGPARVEFYTLTSAAQGSAATSWVLSGSNDGTDWTVLDPRTGEEFEWPRQTRPFRVATPGSYGRYRLDLGSGSGEIAALAQVELLALRLTIRE</sequence>
<dbReference type="SUPFAM" id="SSF49785">
    <property type="entry name" value="Galactose-binding domain-like"/>
    <property type="match status" value="1"/>
</dbReference>
<dbReference type="GO" id="GO:0030246">
    <property type="term" value="F:carbohydrate binding"/>
    <property type="evidence" value="ECO:0007669"/>
    <property type="project" value="InterPro"/>
</dbReference>
<evidence type="ECO:0000256" key="1">
    <source>
        <dbReference type="SAM" id="MobiDB-lite"/>
    </source>
</evidence>
<dbReference type="Proteomes" id="UP000638648">
    <property type="component" value="Unassembled WGS sequence"/>
</dbReference>
<gene>
    <name evidence="4" type="ORF">HEB94_007615</name>
</gene>
<protein>
    <submittedName>
        <fullName evidence="4">Alpha-1,2-mannosidase</fullName>
    </submittedName>
</protein>
<proteinExistence type="predicted"/>
<dbReference type="RefSeq" id="WP_192754090.1">
    <property type="nucleotide sequence ID" value="NZ_BAABJL010000095.1"/>
</dbReference>
<comment type="caution">
    <text evidence="4">The sequence shown here is derived from an EMBL/GenBank/DDBJ whole genome shotgun (WGS) entry which is preliminary data.</text>
</comment>
<dbReference type="InterPro" id="IPR012939">
    <property type="entry name" value="Glyco_hydro_92"/>
</dbReference>
<dbReference type="InterPro" id="IPR008979">
    <property type="entry name" value="Galactose-bd-like_sf"/>
</dbReference>
<dbReference type="FunFam" id="3.30.2080.10:FF:000001">
    <property type="entry name" value="Alpha-1,2-mannosidase subfamily"/>
    <property type="match status" value="1"/>
</dbReference>
<feature type="domain" description="Glycosyl hydrolase family 92 N-terminal" evidence="3">
    <location>
        <begin position="245"/>
        <end position="467"/>
    </location>
</feature>
<evidence type="ECO:0000313" key="5">
    <source>
        <dbReference type="Proteomes" id="UP000638648"/>
    </source>
</evidence>
<dbReference type="InterPro" id="IPR005887">
    <property type="entry name" value="GH92_a_mannosidase_put"/>
</dbReference>
<dbReference type="SUPFAM" id="SSF48208">
    <property type="entry name" value="Six-hairpin glycosidases"/>
    <property type="match status" value="1"/>
</dbReference>
<dbReference type="Gene3D" id="2.70.98.10">
    <property type="match status" value="1"/>
</dbReference>
<dbReference type="Pfam" id="PF07971">
    <property type="entry name" value="Glyco_hydro_92"/>
    <property type="match status" value="1"/>
</dbReference>
<dbReference type="PANTHER" id="PTHR12143:SF43">
    <property type="entry name" value="PUTATIVE-RELATED"/>
    <property type="match status" value="1"/>
</dbReference>
<name>A0A927N885_9ACTN</name>
<dbReference type="NCBIfam" id="TIGR01180">
    <property type="entry name" value="aman2_put"/>
    <property type="match status" value="1"/>
</dbReference>
<dbReference type="EMBL" id="JADBEM010000001">
    <property type="protein sequence ID" value="MBE1610767.1"/>
    <property type="molecule type" value="Genomic_DNA"/>
</dbReference>
<organism evidence="4 5">
    <name type="scientific">Actinopolymorpha pittospori</name>
    <dbReference type="NCBI Taxonomy" id="648752"/>
    <lineage>
        <taxon>Bacteria</taxon>
        <taxon>Bacillati</taxon>
        <taxon>Actinomycetota</taxon>
        <taxon>Actinomycetes</taxon>
        <taxon>Propionibacteriales</taxon>
        <taxon>Actinopolymorphaceae</taxon>
        <taxon>Actinopolymorpha</taxon>
    </lineage>
</organism>
<dbReference type="GO" id="GO:0006516">
    <property type="term" value="P:glycoprotein catabolic process"/>
    <property type="evidence" value="ECO:0007669"/>
    <property type="project" value="TreeGrafter"/>
</dbReference>
<dbReference type="InterPro" id="IPR041371">
    <property type="entry name" value="GH92_N"/>
</dbReference>
<dbReference type="GO" id="GO:0005829">
    <property type="term" value="C:cytosol"/>
    <property type="evidence" value="ECO:0007669"/>
    <property type="project" value="TreeGrafter"/>
</dbReference>
<dbReference type="PANTHER" id="PTHR12143">
    <property type="entry name" value="PEPTIDE N-GLYCANASE PNGASE -RELATED"/>
    <property type="match status" value="1"/>
</dbReference>
<dbReference type="FunFam" id="1.20.1050.60:FF:000001">
    <property type="entry name" value="Putative alpha-1,2-mannosidase"/>
    <property type="match status" value="1"/>
</dbReference>
<dbReference type="InterPro" id="IPR050883">
    <property type="entry name" value="PNGase"/>
</dbReference>